<keyword evidence="2" id="KW-0732">Signal</keyword>
<gene>
    <name evidence="3" type="ORF">ABS767_17045</name>
</gene>
<sequence>MKTLMMAAAVALLAAGPAMAAPAAKKDKVVFVEAAPVKDKPAVTLDPAKAYVMLRSDAAIPLHLMRVPSAEDQAKYDELRADALVEAREKYVKKKASYDKAKIAYDKTPKGSPKPELPKEPVEPTEENFEFTPFGLLTGVSIGPLNRFAKGAGEDKVSTYVQELTPGTYRVYGMMSVLPGGGAFGSCFCMGSVKFDVKAGEITDLGRFVSKEMPKREPGDNAKPMPIALDYRLPVAGDAVDARLQALPVRQASLKPVGKLPNYFGMTIDRFPAIDGVMRYDRDRIVDLTAGN</sequence>
<dbReference type="EMBL" id="JBELQC010000003">
    <property type="protein sequence ID" value="MFL9842680.1"/>
    <property type="molecule type" value="Genomic_DNA"/>
</dbReference>
<feature type="chain" id="PRO_5047464473" evidence="2">
    <location>
        <begin position="21"/>
        <end position="292"/>
    </location>
</feature>
<evidence type="ECO:0000313" key="3">
    <source>
        <dbReference type="EMBL" id="MFL9842680.1"/>
    </source>
</evidence>
<keyword evidence="4" id="KW-1185">Reference proteome</keyword>
<name>A0ABW8YRW7_9SPHN</name>
<organism evidence="3 4">
    <name type="scientific">Sphingomonas plantiphila</name>
    <dbReference type="NCBI Taxonomy" id="3163295"/>
    <lineage>
        <taxon>Bacteria</taxon>
        <taxon>Pseudomonadati</taxon>
        <taxon>Pseudomonadota</taxon>
        <taxon>Alphaproteobacteria</taxon>
        <taxon>Sphingomonadales</taxon>
        <taxon>Sphingomonadaceae</taxon>
        <taxon>Sphingomonas</taxon>
    </lineage>
</organism>
<evidence type="ECO:0000256" key="2">
    <source>
        <dbReference type="SAM" id="SignalP"/>
    </source>
</evidence>
<proteinExistence type="predicted"/>
<accession>A0ABW8YRW7</accession>
<protein>
    <submittedName>
        <fullName evidence="3">Uncharacterized protein</fullName>
    </submittedName>
</protein>
<comment type="caution">
    <text evidence="3">The sequence shown here is derived from an EMBL/GenBank/DDBJ whole genome shotgun (WGS) entry which is preliminary data.</text>
</comment>
<dbReference type="Proteomes" id="UP001629244">
    <property type="component" value="Unassembled WGS sequence"/>
</dbReference>
<evidence type="ECO:0000313" key="4">
    <source>
        <dbReference type="Proteomes" id="UP001629244"/>
    </source>
</evidence>
<reference evidence="3 4" key="1">
    <citation type="submission" date="2024-06" db="EMBL/GenBank/DDBJ databases">
        <authorList>
            <person name="Kaempfer P."/>
            <person name="Viver T."/>
        </authorList>
    </citation>
    <scope>NUCLEOTIDE SEQUENCE [LARGE SCALE GENOMIC DNA]</scope>
    <source>
        <strain evidence="3 4">ST-64</strain>
    </source>
</reference>
<feature type="region of interest" description="Disordered" evidence="1">
    <location>
        <begin position="105"/>
        <end position="125"/>
    </location>
</feature>
<dbReference type="RefSeq" id="WP_408080551.1">
    <property type="nucleotide sequence ID" value="NZ_JBELQC010000003.1"/>
</dbReference>
<evidence type="ECO:0000256" key="1">
    <source>
        <dbReference type="SAM" id="MobiDB-lite"/>
    </source>
</evidence>
<feature type="signal peptide" evidence="2">
    <location>
        <begin position="1"/>
        <end position="20"/>
    </location>
</feature>